<evidence type="ECO:0000313" key="2">
    <source>
        <dbReference type="EMBL" id="GJS77535.1"/>
    </source>
</evidence>
<feature type="region of interest" description="Disordered" evidence="1">
    <location>
        <begin position="314"/>
        <end position="353"/>
    </location>
</feature>
<evidence type="ECO:0000256" key="1">
    <source>
        <dbReference type="SAM" id="MobiDB-lite"/>
    </source>
</evidence>
<sequence>MTVERSLGRGFRKFESRKLSALKGLTLKNLVPSMKELLSKTSTSFAMLAMNKMIGALLLKLGIGITLRSWIQHIQWFFSLVGGKEEHDHETVHPGSWSRPINYDPTPYVLNITTHANYDTRHPSSYTSIQNPIRHLVHRLLTLSVVGRHSGKEKVTMDDLFLLHNMDGGVSVDVPWYVAKFLCDKAKGSKRKSPIVGAHLIRRIASYYGLMTLRVLMNVTLGPETSSMSVANLVNLGICKYNGLGIGEIVAEIPEVARDDDDRAEQAEIGGREIVNDVNELTYVVSGMSEQYDQFYGDFGQWQTEKERVQQGVNFMSGTPGYSTAPSPSASQFGMFSDTYPSSSRNQDDINED</sequence>
<protein>
    <submittedName>
        <fullName evidence="2">Uncharacterized protein</fullName>
    </submittedName>
</protein>
<reference evidence="2" key="1">
    <citation type="journal article" date="2022" name="Int. J. Mol. Sci.">
        <title>Draft Genome of Tanacetum Coccineum: Genomic Comparison of Closely Related Tanacetum-Family Plants.</title>
        <authorList>
            <person name="Yamashiro T."/>
            <person name="Shiraishi A."/>
            <person name="Nakayama K."/>
            <person name="Satake H."/>
        </authorList>
    </citation>
    <scope>NUCLEOTIDE SEQUENCE</scope>
</reference>
<feature type="compositionally biased region" description="Polar residues" evidence="1">
    <location>
        <begin position="314"/>
        <end position="345"/>
    </location>
</feature>
<dbReference type="Proteomes" id="UP001151760">
    <property type="component" value="Unassembled WGS sequence"/>
</dbReference>
<gene>
    <name evidence="2" type="ORF">Tco_0727416</name>
</gene>
<proteinExistence type="predicted"/>
<evidence type="ECO:0000313" key="3">
    <source>
        <dbReference type="Proteomes" id="UP001151760"/>
    </source>
</evidence>
<comment type="caution">
    <text evidence="2">The sequence shown here is derived from an EMBL/GenBank/DDBJ whole genome shotgun (WGS) entry which is preliminary data.</text>
</comment>
<reference evidence="2" key="2">
    <citation type="submission" date="2022-01" db="EMBL/GenBank/DDBJ databases">
        <authorList>
            <person name="Yamashiro T."/>
            <person name="Shiraishi A."/>
            <person name="Satake H."/>
            <person name="Nakayama K."/>
        </authorList>
    </citation>
    <scope>NUCLEOTIDE SEQUENCE</scope>
</reference>
<accession>A0ABQ4YIV8</accession>
<keyword evidence="3" id="KW-1185">Reference proteome</keyword>
<organism evidence="2 3">
    <name type="scientific">Tanacetum coccineum</name>
    <dbReference type="NCBI Taxonomy" id="301880"/>
    <lineage>
        <taxon>Eukaryota</taxon>
        <taxon>Viridiplantae</taxon>
        <taxon>Streptophyta</taxon>
        <taxon>Embryophyta</taxon>
        <taxon>Tracheophyta</taxon>
        <taxon>Spermatophyta</taxon>
        <taxon>Magnoliopsida</taxon>
        <taxon>eudicotyledons</taxon>
        <taxon>Gunneridae</taxon>
        <taxon>Pentapetalae</taxon>
        <taxon>asterids</taxon>
        <taxon>campanulids</taxon>
        <taxon>Asterales</taxon>
        <taxon>Asteraceae</taxon>
        <taxon>Asteroideae</taxon>
        <taxon>Anthemideae</taxon>
        <taxon>Anthemidinae</taxon>
        <taxon>Tanacetum</taxon>
    </lineage>
</organism>
<name>A0ABQ4YIV8_9ASTR</name>
<dbReference type="EMBL" id="BQNB010010455">
    <property type="protein sequence ID" value="GJS77535.1"/>
    <property type="molecule type" value="Genomic_DNA"/>
</dbReference>